<comment type="caution">
    <text evidence="1">The sequence shown here is derived from an EMBL/GenBank/DDBJ whole genome shotgun (WGS) entry which is preliminary data.</text>
</comment>
<evidence type="ECO:0000313" key="2">
    <source>
        <dbReference type="Proteomes" id="UP001409585"/>
    </source>
</evidence>
<sequence length="95" mass="10478">MDQYKKMAGTAAVFILANKHANSPVERDGFQWSAQELHLDQLPASLNREQAIATSLALEGLESYNPPAHGDVRFVTALNADFAYIDSTKGWVELD</sequence>
<dbReference type="RefSeq" id="WP_345420625.1">
    <property type="nucleotide sequence ID" value="NZ_AP031496.1"/>
</dbReference>
<gene>
    <name evidence="1" type="ORF">GCM10025791_18650</name>
</gene>
<protein>
    <submittedName>
        <fullName evidence="1">Uncharacterized protein</fullName>
    </submittedName>
</protein>
<dbReference type="AlphaFoldDB" id="A0AAV3U1E1"/>
<dbReference type="EMBL" id="BAABLX010000011">
    <property type="protein sequence ID" value="GAA4940589.1"/>
    <property type="molecule type" value="Genomic_DNA"/>
</dbReference>
<proteinExistence type="predicted"/>
<organism evidence="1 2">
    <name type="scientific">Halioxenophilus aromaticivorans</name>
    <dbReference type="NCBI Taxonomy" id="1306992"/>
    <lineage>
        <taxon>Bacteria</taxon>
        <taxon>Pseudomonadati</taxon>
        <taxon>Pseudomonadota</taxon>
        <taxon>Gammaproteobacteria</taxon>
        <taxon>Alteromonadales</taxon>
        <taxon>Alteromonadaceae</taxon>
        <taxon>Halioxenophilus</taxon>
    </lineage>
</organism>
<dbReference type="Proteomes" id="UP001409585">
    <property type="component" value="Unassembled WGS sequence"/>
</dbReference>
<name>A0AAV3U1E1_9ALTE</name>
<keyword evidence="2" id="KW-1185">Reference proteome</keyword>
<reference evidence="2" key="1">
    <citation type="journal article" date="2019" name="Int. J. Syst. Evol. Microbiol.">
        <title>The Global Catalogue of Microorganisms (GCM) 10K type strain sequencing project: providing services to taxonomists for standard genome sequencing and annotation.</title>
        <authorList>
            <consortium name="The Broad Institute Genomics Platform"/>
            <consortium name="The Broad Institute Genome Sequencing Center for Infectious Disease"/>
            <person name="Wu L."/>
            <person name="Ma J."/>
        </authorList>
    </citation>
    <scope>NUCLEOTIDE SEQUENCE [LARGE SCALE GENOMIC DNA]</scope>
    <source>
        <strain evidence="2">JCM 19134</strain>
    </source>
</reference>
<accession>A0AAV3U1E1</accession>
<evidence type="ECO:0000313" key="1">
    <source>
        <dbReference type="EMBL" id="GAA4940589.1"/>
    </source>
</evidence>